<dbReference type="EC" id="6.2.1.-" evidence="2"/>
<dbReference type="RefSeq" id="WP_157746765.1">
    <property type="nucleotide sequence ID" value="NZ_AP014946.1"/>
</dbReference>
<reference evidence="2 3" key="1">
    <citation type="submission" date="2015-08" db="EMBL/GenBank/DDBJ databases">
        <title>Investigation of the bacterial diversity of lava forest soil.</title>
        <authorList>
            <person name="Lee J.S."/>
        </authorList>
    </citation>
    <scope>NUCLEOTIDE SEQUENCE [LARGE SCALE GENOMIC DNA]</scope>
    <source>
        <strain evidence="2 3">GJW-30</strain>
    </source>
</reference>
<dbReference type="Gene3D" id="3.40.50.12780">
    <property type="entry name" value="N-terminal domain of ligase-like"/>
    <property type="match status" value="1"/>
</dbReference>
<dbReference type="InterPro" id="IPR050237">
    <property type="entry name" value="ATP-dep_AMP-bd_enzyme"/>
</dbReference>
<feature type="domain" description="AMP-dependent synthetase/ligase" evidence="1">
    <location>
        <begin position="17"/>
        <end position="268"/>
    </location>
</feature>
<accession>A0A0S3PXJ7</accession>
<dbReference type="InterPro" id="IPR000873">
    <property type="entry name" value="AMP-dep_synth/lig_dom"/>
</dbReference>
<protein>
    <submittedName>
        <fullName evidence="2">Short-chain-fatty-acid--CoA ligase</fullName>
        <ecNumber evidence="2">6.2.1.-</ecNumber>
    </submittedName>
</protein>
<evidence type="ECO:0000313" key="3">
    <source>
        <dbReference type="Proteomes" id="UP000236884"/>
    </source>
</evidence>
<dbReference type="Pfam" id="PF00501">
    <property type="entry name" value="AMP-binding"/>
    <property type="match status" value="1"/>
</dbReference>
<dbReference type="KEGG" id="vgo:GJW-30_1_03186"/>
<organism evidence="2 3">
    <name type="scientific">Variibacter gotjawalensis</name>
    <dbReference type="NCBI Taxonomy" id="1333996"/>
    <lineage>
        <taxon>Bacteria</taxon>
        <taxon>Pseudomonadati</taxon>
        <taxon>Pseudomonadota</taxon>
        <taxon>Alphaproteobacteria</taxon>
        <taxon>Hyphomicrobiales</taxon>
        <taxon>Nitrobacteraceae</taxon>
        <taxon>Variibacter</taxon>
    </lineage>
</organism>
<dbReference type="AlphaFoldDB" id="A0A0S3PXJ7"/>
<dbReference type="InterPro" id="IPR042099">
    <property type="entry name" value="ANL_N_sf"/>
</dbReference>
<proteinExistence type="predicted"/>
<dbReference type="EMBL" id="AP014946">
    <property type="protein sequence ID" value="BAT60638.1"/>
    <property type="molecule type" value="Genomic_DNA"/>
</dbReference>
<name>A0A0S3PXJ7_9BRAD</name>
<dbReference type="PANTHER" id="PTHR43767:SF1">
    <property type="entry name" value="NONRIBOSOMAL PEPTIDE SYNTHASE PES1 (EUROFUNG)-RELATED"/>
    <property type="match status" value="1"/>
</dbReference>
<dbReference type="GO" id="GO:0016874">
    <property type="term" value="F:ligase activity"/>
    <property type="evidence" value="ECO:0007669"/>
    <property type="project" value="UniProtKB-KW"/>
</dbReference>
<dbReference type="SUPFAM" id="SSF56801">
    <property type="entry name" value="Acetyl-CoA synthetase-like"/>
    <property type="match status" value="1"/>
</dbReference>
<evidence type="ECO:0000313" key="2">
    <source>
        <dbReference type="EMBL" id="BAT60638.1"/>
    </source>
</evidence>
<evidence type="ECO:0000259" key="1">
    <source>
        <dbReference type="Pfam" id="PF00501"/>
    </source>
</evidence>
<gene>
    <name evidence="2" type="primary">fadK</name>
    <name evidence="2" type="ORF">GJW-30_1_03186</name>
</gene>
<keyword evidence="3" id="KW-1185">Reference proteome</keyword>
<keyword evidence="2" id="KW-0436">Ligase</keyword>
<dbReference type="PANTHER" id="PTHR43767">
    <property type="entry name" value="LONG-CHAIN-FATTY-ACID--COA LIGASE"/>
    <property type="match status" value="1"/>
</dbReference>
<sequence>MSATQEIAASLPRLLSTHAEAAPDRIAYVGPSVAGASYLSYAAMARAVRALAGRLGALDLPPGSHIAVQLPNVAEAIVSQLAIIAAGHVCAPLPLLWRHGDAAQALRQIEARALIAWCGTAAAAEASLETALHSPSVRFVAGFGAAVPDGVVDLGDIFGAEANDDALAEADPHAAVFVTFESEADGIAAAAHTQTELLAAALDILEATHLPPAATIHATMMLSSFATIAATLTPWLVCGGSLHLSDPAEAWQSGHAEVTDLAIVPAALLDEPPLAKTHLAIWRAPERHATSVPHPHRTTIDLLSFGEHGFAVLPRLAEGWPAPLRIGTLGSVHLSRNTRGTLLLGGAMVPHADIFGELLGAADTNIPCELEAATGRLSLSGAPIGVITVGGYRFPAAALHDVAGNLEPGSTLAALPDLIAGERLAGVAANVEELREALRKAGINPLVGQAFRERNQA</sequence>
<dbReference type="Proteomes" id="UP000236884">
    <property type="component" value="Chromosome"/>
</dbReference>